<proteinExistence type="predicted"/>
<keyword evidence="2" id="KW-0812">Transmembrane</keyword>
<dbReference type="Pfam" id="PF11790">
    <property type="entry name" value="Glyco_hydro_cc"/>
    <property type="match status" value="1"/>
</dbReference>
<dbReference type="GeneID" id="31364470"/>
<keyword evidence="2" id="KW-0472">Membrane</keyword>
<evidence type="ECO:0000256" key="2">
    <source>
        <dbReference type="SAM" id="Phobius"/>
    </source>
</evidence>
<feature type="transmembrane region" description="Helical" evidence="2">
    <location>
        <begin position="7"/>
        <end position="32"/>
    </location>
</feature>
<organism evidence="4 5">
    <name type="scientific">Heterostelium pallidum (strain ATCC 26659 / Pp 5 / PN500)</name>
    <name type="common">Cellular slime mold</name>
    <name type="synonym">Polysphondylium pallidum</name>
    <dbReference type="NCBI Taxonomy" id="670386"/>
    <lineage>
        <taxon>Eukaryota</taxon>
        <taxon>Amoebozoa</taxon>
        <taxon>Evosea</taxon>
        <taxon>Eumycetozoa</taxon>
        <taxon>Dictyostelia</taxon>
        <taxon>Acytosteliales</taxon>
        <taxon>Acytosteliaceae</taxon>
        <taxon>Heterostelium</taxon>
    </lineage>
</organism>
<comment type="caution">
    <text evidence="4">The sequence shown here is derived from an EMBL/GenBank/DDBJ whole genome shotgun (WGS) entry which is preliminary data.</text>
</comment>
<dbReference type="InterPro" id="IPR017853">
    <property type="entry name" value="GH"/>
</dbReference>
<feature type="transmembrane region" description="Helical" evidence="2">
    <location>
        <begin position="305"/>
        <end position="322"/>
    </location>
</feature>
<feature type="region of interest" description="Disordered" evidence="1">
    <location>
        <begin position="275"/>
        <end position="298"/>
    </location>
</feature>
<reference evidence="4 5" key="1">
    <citation type="journal article" date="2011" name="Genome Res.">
        <title>Phylogeny-wide analysis of social amoeba genomes highlights ancient origins for complex intercellular communication.</title>
        <authorList>
            <person name="Heidel A.J."/>
            <person name="Lawal H.M."/>
            <person name="Felder M."/>
            <person name="Schilde C."/>
            <person name="Helps N.R."/>
            <person name="Tunggal B."/>
            <person name="Rivero F."/>
            <person name="John U."/>
            <person name="Schleicher M."/>
            <person name="Eichinger L."/>
            <person name="Platzer M."/>
            <person name="Noegel A.A."/>
            <person name="Schaap P."/>
            <person name="Gloeckner G."/>
        </authorList>
    </citation>
    <scope>NUCLEOTIDE SEQUENCE [LARGE SCALE GENOMIC DNA]</scope>
    <source>
        <strain evidence="5">ATCC 26659 / Pp 5 / PN500</strain>
    </source>
</reference>
<dbReference type="PANTHER" id="PTHR34154">
    <property type="entry name" value="ALKALI-SENSITIVE LINKAGE PROTEIN 1"/>
    <property type="match status" value="1"/>
</dbReference>
<name>D3BKB3_HETP5</name>
<keyword evidence="2" id="KW-1133">Transmembrane helix</keyword>
<dbReference type="OMA" id="GPAMNWG"/>
<evidence type="ECO:0000313" key="5">
    <source>
        <dbReference type="Proteomes" id="UP000001396"/>
    </source>
</evidence>
<keyword evidence="5" id="KW-1185">Reference proteome</keyword>
<dbReference type="PANTHER" id="PTHR34154:SF3">
    <property type="entry name" value="ALKALI-SENSITIVE LINKAGE PROTEIN 1"/>
    <property type="match status" value="1"/>
</dbReference>
<dbReference type="AlphaFoldDB" id="D3BKB3"/>
<feature type="domain" description="Asl1-like glycosyl hydrolase catalytic" evidence="3">
    <location>
        <begin position="52"/>
        <end position="269"/>
    </location>
</feature>
<evidence type="ECO:0000256" key="1">
    <source>
        <dbReference type="SAM" id="MobiDB-lite"/>
    </source>
</evidence>
<dbReference type="InParanoid" id="D3BKB3"/>
<sequence length="323" mass="35102">MKKINCILFLVNIIIGSIVIDYNQVMIVSAAISTKKGVTYGADNRSQSIICNDLASFNVSWYYNWGKQPSCQAGVQGVEYDPMVWGKANLPVGNIAPGNWIMGFNEPNFIGQADLSPSAAAALWPQIQQTGRKNVLAGLADCGGVGGNCKYNTVQWAVDFLGNCTNCQVDAIAVHQYYCSASDVMTKINRLYQATKKPIWLSEFACNGASSYQQVIDFAKELLPQLESSTVVERYSWFIHWCQGCKSSDLLYSSLLYDNGTMTPFGVYYSSFGTNSSSGTTTTTSTTATTTTTTSTTGDNNGSKLSTYYIVIVLAVLLSLLLV</sequence>
<dbReference type="RefSeq" id="XP_020430468.1">
    <property type="nucleotide sequence ID" value="XM_020579793.1"/>
</dbReference>
<dbReference type="EMBL" id="ADBJ01000038">
    <property type="protein sequence ID" value="EFA78343.1"/>
    <property type="molecule type" value="Genomic_DNA"/>
</dbReference>
<dbReference type="STRING" id="670386.D3BKB3"/>
<dbReference type="SUPFAM" id="SSF51445">
    <property type="entry name" value="(Trans)glycosidases"/>
    <property type="match status" value="1"/>
</dbReference>
<dbReference type="InterPro" id="IPR024655">
    <property type="entry name" value="Asl1_glyco_hydro_catalytic"/>
</dbReference>
<dbReference type="Proteomes" id="UP000001396">
    <property type="component" value="Unassembled WGS sequence"/>
</dbReference>
<dbReference type="InterPro" id="IPR053183">
    <property type="entry name" value="ASL1"/>
</dbReference>
<gene>
    <name evidence="4" type="ORF">PPL_08994</name>
</gene>
<dbReference type="Gene3D" id="3.20.20.80">
    <property type="entry name" value="Glycosidases"/>
    <property type="match status" value="1"/>
</dbReference>
<accession>D3BKB3</accession>
<evidence type="ECO:0000313" key="4">
    <source>
        <dbReference type="EMBL" id="EFA78343.1"/>
    </source>
</evidence>
<protein>
    <recommendedName>
        <fullName evidence="3">Asl1-like glycosyl hydrolase catalytic domain-containing protein</fullName>
    </recommendedName>
</protein>
<evidence type="ECO:0000259" key="3">
    <source>
        <dbReference type="Pfam" id="PF11790"/>
    </source>
</evidence>